<dbReference type="SUPFAM" id="SSF55594">
    <property type="entry name" value="HPr-like"/>
    <property type="match status" value="1"/>
</dbReference>
<evidence type="ECO:0000313" key="3">
    <source>
        <dbReference type="Proteomes" id="UP000198892"/>
    </source>
</evidence>
<evidence type="ECO:0000259" key="1">
    <source>
        <dbReference type="Pfam" id="PF00381"/>
    </source>
</evidence>
<dbReference type="InterPro" id="IPR035895">
    <property type="entry name" value="HPr-like_sf"/>
</dbReference>
<dbReference type="AlphaFoldDB" id="A0A1I5QGD6"/>
<evidence type="ECO:0000313" key="2">
    <source>
        <dbReference type="EMBL" id="SFP45303.1"/>
    </source>
</evidence>
<feature type="domain" description="HPr" evidence="1">
    <location>
        <begin position="82"/>
        <end position="143"/>
    </location>
</feature>
<dbReference type="STRING" id="1884432.SAMN05518683_105149"/>
<proteinExistence type="predicted"/>
<keyword evidence="3" id="KW-1185">Reference proteome</keyword>
<name>A0A1I5QGD6_9BACI</name>
<protein>
    <submittedName>
        <fullName evidence="2">PTS HPr component phosphorylation site</fullName>
    </submittedName>
</protein>
<accession>A0A1I5QGD6</accession>
<dbReference type="InterPro" id="IPR000032">
    <property type="entry name" value="HPr-like"/>
</dbReference>
<dbReference type="EMBL" id="FOXD01000005">
    <property type="protein sequence ID" value="SFP45303.1"/>
    <property type="molecule type" value="Genomic_DNA"/>
</dbReference>
<gene>
    <name evidence="2" type="ORF">SAMN05518683_105149</name>
</gene>
<dbReference type="Pfam" id="PF00381">
    <property type="entry name" value="PTS-HPr"/>
    <property type="match status" value="1"/>
</dbReference>
<dbReference type="Gene3D" id="3.30.1340.10">
    <property type="entry name" value="HPr-like"/>
    <property type="match status" value="1"/>
</dbReference>
<sequence length="145" mass="16124">MLLLFNSKCRVRGIPFVVCAQKRRDSHVTVDTCPAVCGGTFLNAEGASFLNIIQKKGDSMSDKLESTATIQLEEKTYFDNLKTVASRANQYESYIVLESESKTVNGKSILGLSSFLTPSEHVTLRAIGHDSRQAVQDIQHLFRRV</sequence>
<dbReference type="Proteomes" id="UP000198892">
    <property type="component" value="Unassembled WGS sequence"/>
</dbReference>
<dbReference type="OrthoDB" id="2884787at2"/>
<organism evidence="2 3">
    <name type="scientific">Salibacterium halotolerans</name>
    <dbReference type="NCBI Taxonomy" id="1884432"/>
    <lineage>
        <taxon>Bacteria</taxon>
        <taxon>Bacillati</taxon>
        <taxon>Bacillota</taxon>
        <taxon>Bacilli</taxon>
        <taxon>Bacillales</taxon>
        <taxon>Bacillaceae</taxon>
    </lineage>
</organism>
<reference evidence="3" key="1">
    <citation type="submission" date="2016-10" db="EMBL/GenBank/DDBJ databases">
        <authorList>
            <person name="Varghese N."/>
            <person name="Submissions S."/>
        </authorList>
    </citation>
    <scope>NUCLEOTIDE SEQUENCE [LARGE SCALE GENOMIC DNA]</scope>
    <source>
        <strain evidence="3">S7</strain>
    </source>
</reference>